<gene>
    <name evidence="2" type="ORF">SARC_05855</name>
</gene>
<dbReference type="Proteomes" id="UP000054560">
    <property type="component" value="Unassembled WGS sequence"/>
</dbReference>
<reference evidence="2 3" key="1">
    <citation type="submission" date="2011-02" db="EMBL/GenBank/DDBJ databases">
        <title>The Genome Sequence of Sphaeroforma arctica JP610.</title>
        <authorList>
            <consortium name="The Broad Institute Genome Sequencing Platform"/>
            <person name="Russ C."/>
            <person name="Cuomo C."/>
            <person name="Young S.K."/>
            <person name="Zeng Q."/>
            <person name="Gargeya S."/>
            <person name="Alvarado L."/>
            <person name="Berlin A."/>
            <person name="Chapman S.B."/>
            <person name="Chen Z."/>
            <person name="Freedman E."/>
            <person name="Gellesch M."/>
            <person name="Goldberg J."/>
            <person name="Griggs A."/>
            <person name="Gujja S."/>
            <person name="Heilman E."/>
            <person name="Heiman D."/>
            <person name="Howarth C."/>
            <person name="Mehta T."/>
            <person name="Neiman D."/>
            <person name="Pearson M."/>
            <person name="Roberts A."/>
            <person name="Saif S."/>
            <person name="Shea T."/>
            <person name="Shenoy N."/>
            <person name="Sisk P."/>
            <person name="Stolte C."/>
            <person name="Sykes S."/>
            <person name="White J."/>
            <person name="Yandava C."/>
            <person name="Burger G."/>
            <person name="Gray M.W."/>
            <person name="Holland P.W.H."/>
            <person name="King N."/>
            <person name="Lang F.B.F."/>
            <person name="Roger A.J."/>
            <person name="Ruiz-Trillo I."/>
            <person name="Haas B."/>
            <person name="Nusbaum C."/>
            <person name="Birren B."/>
        </authorList>
    </citation>
    <scope>NUCLEOTIDE SEQUENCE [LARGE SCALE GENOMIC DNA]</scope>
    <source>
        <strain evidence="2 3">JP610</strain>
    </source>
</reference>
<evidence type="ECO:0000256" key="1">
    <source>
        <dbReference type="SAM" id="MobiDB-lite"/>
    </source>
</evidence>
<feature type="compositionally biased region" description="Low complexity" evidence="1">
    <location>
        <begin position="21"/>
        <end position="30"/>
    </location>
</feature>
<keyword evidence="3" id="KW-1185">Reference proteome</keyword>
<proteinExistence type="predicted"/>
<dbReference type="RefSeq" id="XP_014155737.1">
    <property type="nucleotide sequence ID" value="XM_014300262.1"/>
</dbReference>
<feature type="region of interest" description="Disordered" evidence="1">
    <location>
        <begin position="1"/>
        <end position="67"/>
    </location>
</feature>
<feature type="region of interest" description="Disordered" evidence="1">
    <location>
        <begin position="138"/>
        <end position="180"/>
    </location>
</feature>
<evidence type="ECO:0000313" key="2">
    <source>
        <dbReference type="EMBL" id="KNC81835.1"/>
    </source>
</evidence>
<evidence type="ECO:0000313" key="3">
    <source>
        <dbReference type="Proteomes" id="UP000054560"/>
    </source>
</evidence>
<dbReference type="GeneID" id="25906359"/>
<organism evidence="2 3">
    <name type="scientific">Sphaeroforma arctica JP610</name>
    <dbReference type="NCBI Taxonomy" id="667725"/>
    <lineage>
        <taxon>Eukaryota</taxon>
        <taxon>Ichthyosporea</taxon>
        <taxon>Ichthyophonida</taxon>
        <taxon>Sphaeroforma</taxon>
    </lineage>
</organism>
<accession>A0A0L0FYC5</accession>
<dbReference type="AlphaFoldDB" id="A0A0L0FYC5"/>
<dbReference type="EMBL" id="KQ241989">
    <property type="protein sequence ID" value="KNC81835.1"/>
    <property type="molecule type" value="Genomic_DNA"/>
</dbReference>
<name>A0A0L0FYC5_9EUKA</name>
<sequence>MVTSDGHAIREQVSILGNNVGGTSSSLGPPSGDPRLRPPMEQTPRPTLSRAADGADETPACIPESKRKHHGLWYESLDSDNQNLTSETGSLRDFAHQEVRAKGNPHGKEALENLYDRLHTKDRKQQRRKIFVHEAVHEAPTKKGTPSQVRNPHAPRACPLKPQRTRFGKGEDATAVARVR</sequence>
<protein>
    <submittedName>
        <fullName evidence="2">Uncharacterized protein</fullName>
    </submittedName>
</protein>